<dbReference type="AlphaFoldDB" id="A0A848BMU5"/>
<organism evidence="1 2">
    <name type="scientific">Megasphaera hexanoica</name>
    <dbReference type="NCBI Taxonomy" id="1675036"/>
    <lineage>
        <taxon>Bacteria</taxon>
        <taxon>Bacillati</taxon>
        <taxon>Bacillota</taxon>
        <taxon>Negativicutes</taxon>
        <taxon>Veillonellales</taxon>
        <taxon>Veillonellaceae</taxon>
        <taxon>Megasphaera</taxon>
    </lineage>
</organism>
<gene>
    <name evidence="1" type="ORF">HF872_02905</name>
</gene>
<dbReference type="EMBL" id="JABAFG010000003">
    <property type="protein sequence ID" value="NME27581.1"/>
    <property type="molecule type" value="Genomic_DNA"/>
</dbReference>
<dbReference type="RefSeq" id="WP_170087213.1">
    <property type="nucleotide sequence ID" value="NZ_JABAFG010000003.1"/>
</dbReference>
<protein>
    <submittedName>
        <fullName evidence="1">Uncharacterized protein</fullName>
    </submittedName>
</protein>
<evidence type="ECO:0000313" key="2">
    <source>
        <dbReference type="Proteomes" id="UP000591071"/>
    </source>
</evidence>
<sequence length="106" mass="12149">MKVFTIAFTTKVTVDIAEYFGAEMENNVNKSNLPHRQLRETETTWSAYALVKIFSVILGYECNSYDDYMAPLWCACYDYVEIHQNVSPGTATTHKHTGSVLFLLHF</sequence>
<accession>A0A848BMU5</accession>
<reference evidence="1 2" key="1">
    <citation type="submission" date="2020-04" db="EMBL/GenBank/DDBJ databases">
        <authorList>
            <person name="Hitch T.C.A."/>
            <person name="Wylensek D."/>
            <person name="Clavel T."/>
        </authorList>
    </citation>
    <scope>NUCLEOTIDE SEQUENCE [LARGE SCALE GENOMIC DNA]</scope>
    <source>
        <strain evidence="1 2">Oil-RF-744-FAT-WT-6-1</strain>
    </source>
</reference>
<proteinExistence type="predicted"/>
<evidence type="ECO:0000313" key="1">
    <source>
        <dbReference type="EMBL" id="NME27581.1"/>
    </source>
</evidence>
<dbReference type="Proteomes" id="UP000591071">
    <property type="component" value="Unassembled WGS sequence"/>
</dbReference>
<name>A0A848BMU5_9FIRM</name>
<comment type="caution">
    <text evidence="1">The sequence shown here is derived from an EMBL/GenBank/DDBJ whole genome shotgun (WGS) entry which is preliminary data.</text>
</comment>